<protein>
    <submittedName>
        <fullName evidence="2">Uncharacterized protein</fullName>
    </submittedName>
</protein>
<dbReference type="AlphaFoldDB" id="A0A1X0D0K2"/>
<name>A0A1X0D0K2_9MYCO</name>
<dbReference type="PROSITE" id="PS50977">
    <property type="entry name" value="HTH_TETR_2"/>
    <property type="match status" value="1"/>
</dbReference>
<dbReference type="GO" id="GO:0003700">
    <property type="term" value="F:DNA-binding transcription factor activity"/>
    <property type="evidence" value="ECO:0007669"/>
    <property type="project" value="TreeGrafter"/>
</dbReference>
<dbReference type="STRING" id="444597.BST26_17980"/>
<dbReference type="Gene3D" id="1.10.357.10">
    <property type="entry name" value="Tetracycline Repressor, domain 2"/>
    <property type="match status" value="1"/>
</dbReference>
<dbReference type="Proteomes" id="UP000192801">
    <property type="component" value="Unassembled WGS sequence"/>
</dbReference>
<dbReference type="Pfam" id="PF00440">
    <property type="entry name" value="TetR_N"/>
    <property type="match status" value="1"/>
</dbReference>
<accession>A0A1X0D0K2</accession>
<sequence>MVGVVTDTTALAEDVHTDEVERILTAAVRVMERVAPAAPKVSDIIAEAGTCNKTFYRHFTSKDDLILAVVRRGTARVAAGLAADMSREARPEDQVATWVSGLLAQITDPRLFTLCHATMAQMSAPAQNRLNPDSVIGPEGTDTMAMAPLRDLLSAPLQQMGRPDPERDADAVFDVTMGTLRRHIGSGHRPPAADVEHLVGFCLGGIGVAVPQRRVD</sequence>
<gene>
    <name evidence="2" type="ORF">BST26_17980</name>
</gene>
<proteinExistence type="predicted"/>
<dbReference type="InterPro" id="IPR009057">
    <property type="entry name" value="Homeodomain-like_sf"/>
</dbReference>
<dbReference type="EMBL" id="MVHS01000056">
    <property type="protein sequence ID" value="ORA65937.1"/>
    <property type="molecule type" value="Genomic_DNA"/>
</dbReference>
<dbReference type="GO" id="GO:0000976">
    <property type="term" value="F:transcription cis-regulatory region binding"/>
    <property type="evidence" value="ECO:0007669"/>
    <property type="project" value="TreeGrafter"/>
</dbReference>
<dbReference type="PANTHER" id="PTHR30055">
    <property type="entry name" value="HTH-TYPE TRANSCRIPTIONAL REGULATOR RUTR"/>
    <property type="match status" value="1"/>
</dbReference>
<evidence type="ECO:0000256" key="1">
    <source>
        <dbReference type="ARBA" id="ARBA00023125"/>
    </source>
</evidence>
<evidence type="ECO:0000313" key="2">
    <source>
        <dbReference type="EMBL" id="ORA65937.1"/>
    </source>
</evidence>
<dbReference type="InterPro" id="IPR050109">
    <property type="entry name" value="HTH-type_TetR-like_transc_reg"/>
</dbReference>
<keyword evidence="3" id="KW-1185">Reference proteome</keyword>
<dbReference type="SUPFAM" id="SSF46689">
    <property type="entry name" value="Homeodomain-like"/>
    <property type="match status" value="1"/>
</dbReference>
<keyword evidence="1" id="KW-0238">DNA-binding</keyword>
<dbReference type="PANTHER" id="PTHR30055:SF226">
    <property type="entry name" value="HTH-TYPE TRANSCRIPTIONAL REGULATOR PKSA"/>
    <property type="match status" value="1"/>
</dbReference>
<organism evidence="2 3">
    <name type="scientific">Mycolicibacterium insubricum</name>
    <dbReference type="NCBI Taxonomy" id="444597"/>
    <lineage>
        <taxon>Bacteria</taxon>
        <taxon>Bacillati</taxon>
        <taxon>Actinomycetota</taxon>
        <taxon>Actinomycetes</taxon>
        <taxon>Mycobacteriales</taxon>
        <taxon>Mycobacteriaceae</taxon>
        <taxon>Mycolicibacterium</taxon>
    </lineage>
</organism>
<dbReference type="InterPro" id="IPR001647">
    <property type="entry name" value="HTH_TetR"/>
</dbReference>
<comment type="caution">
    <text evidence="2">The sequence shown here is derived from an EMBL/GenBank/DDBJ whole genome shotgun (WGS) entry which is preliminary data.</text>
</comment>
<reference evidence="2 3" key="1">
    <citation type="submission" date="2016-12" db="EMBL/GenBank/DDBJ databases">
        <title>The new phylogeny of genus Mycobacterium.</title>
        <authorList>
            <person name="Tortoli E."/>
            <person name="Trovato A."/>
            <person name="Cirillo D.M."/>
        </authorList>
    </citation>
    <scope>NUCLEOTIDE SEQUENCE [LARGE SCALE GENOMIC DNA]</scope>
    <source>
        <strain evidence="2 3">DSM 45130</strain>
    </source>
</reference>
<evidence type="ECO:0000313" key="3">
    <source>
        <dbReference type="Proteomes" id="UP000192801"/>
    </source>
</evidence>